<gene>
    <name evidence="5" type="ORF">FEZ41_01530</name>
</gene>
<evidence type="ECO:0000256" key="2">
    <source>
        <dbReference type="SAM" id="MobiDB-lite"/>
    </source>
</evidence>
<name>A0A5R9D0H1_9LACO</name>
<dbReference type="PANTHER" id="PTHR37293:SF6">
    <property type="entry name" value="DNA REPLICATION PROTEIN DNAD"/>
    <property type="match status" value="1"/>
</dbReference>
<protein>
    <submittedName>
        <fullName evidence="5">DnaD domain protein</fullName>
    </submittedName>
</protein>
<dbReference type="InterPro" id="IPR053162">
    <property type="entry name" value="DnaD"/>
</dbReference>
<dbReference type="Pfam" id="PF21984">
    <property type="entry name" value="DnaD_N"/>
    <property type="match status" value="1"/>
</dbReference>
<feature type="region of interest" description="Disordered" evidence="2">
    <location>
        <begin position="205"/>
        <end position="242"/>
    </location>
</feature>
<feature type="region of interest" description="Disordered" evidence="2">
    <location>
        <begin position="111"/>
        <end position="130"/>
    </location>
</feature>
<dbReference type="RefSeq" id="WP_054734486.1">
    <property type="nucleotide sequence ID" value="NZ_VBSX01000002.1"/>
</dbReference>
<dbReference type="OrthoDB" id="9770238at2"/>
<accession>A0A5R9D0H1</accession>
<dbReference type="Gene3D" id="1.10.10.630">
    <property type="entry name" value="DnaD domain-like"/>
    <property type="match status" value="1"/>
</dbReference>
<dbReference type="Proteomes" id="UP000305100">
    <property type="component" value="Unassembled WGS sequence"/>
</dbReference>
<dbReference type="InterPro" id="IPR036388">
    <property type="entry name" value="WH-like_DNA-bd_sf"/>
</dbReference>
<feature type="domain" description="DnaB/C C-terminal" evidence="3">
    <location>
        <begin position="135"/>
        <end position="206"/>
    </location>
</feature>
<dbReference type="Pfam" id="PF07261">
    <property type="entry name" value="DnaB_2"/>
    <property type="match status" value="1"/>
</dbReference>
<sequence>MDQFARDLFQSGETVLSNFLLKNYRKIGLSNEELLLYVLIKRHATLVVPMPEITKLQELTGYSQQELFELFHQMIQKKLAKITKVEINHQPVDAYDFTPMYEKLALLNEHQEKQADTSQPAPTPAVTEQQRQSVFESIEKEFGRTLSPLEMESISQWIDLDHYSPKIIELALKEAVLSQVYNLKYMDRILRSWEQMHLTTPQQIEENARKRRMGHTEQETPYKGPKIPFIKISDPNRGKDKS</sequence>
<reference evidence="5 6" key="1">
    <citation type="submission" date="2019-05" db="EMBL/GenBank/DDBJ databases">
        <title>The metagenome of a microbial culture collection derived from dairy environment covers the genomic content of the human microbiome.</title>
        <authorList>
            <person name="Roder T."/>
            <person name="Wuthrich D."/>
            <person name="Sattari Z."/>
            <person name="Von Ah U."/>
            <person name="Bar C."/>
            <person name="Ronchi F."/>
            <person name="Macpherson A.J."/>
            <person name="Ganal-Vonarburg S.C."/>
            <person name="Bruggmann R."/>
            <person name="Vergeres G."/>
        </authorList>
    </citation>
    <scope>NUCLEOTIDE SEQUENCE [LARGE SCALE GENOMIC DNA]</scope>
    <source>
        <strain evidence="5 6">FAM 1079</strain>
    </source>
</reference>
<dbReference type="EMBL" id="VBSX01000002">
    <property type="protein sequence ID" value="TLQ21076.1"/>
    <property type="molecule type" value="Genomic_DNA"/>
</dbReference>
<dbReference type="Gene3D" id="1.10.10.10">
    <property type="entry name" value="Winged helix-like DNA-binding domain superfamily/Winged helix DNA-binding domain"/>
    <property type="match status" value="1"/>
</dbReference>
<proteinExistence type="inferred from homology"/>
<dbReference type="PANTHER" id="PTHR37293">
    <property type="entry name" value="PHAGE REPLICATION PROTEIN-RELATED"/>
    <property type="match status" value="1"/>
</dbReference>
<comment type="similarity">
    <text evidence="1">Belongs to the DnaB/DnaD family.</text>
</comment>
<dbReference type="SUPFAM" id="SSF158499">
    <property type="entry name" value="DnaD domain-like"/>
    <property type="match status" value="1"/>
</dbReference>
<comment type="caution">
    <text evidence="5">The sequence shown here is derived from an EMBL/GenBank/DDBJ whole genome shotgun (WGS) entry which is preliminary data.</text>
</comment>
<dbReference type="AlphaFoldDB" id="A0A5R9D0H1"/>
<dbReference type="InterPro" id="IPR034829">
    <property type="entry name" value="DnaD-like_sf"/>
</dbReference>
<evidence type="ECO:0000259" key="4">
    <source>
        <dbReference type="Pfam" id="PF21984"/>
    </source>
</evidence>
<evidence type="ECO:0000259" key="3">
    <source>
        <dbReference type="Pfam" id="PF07261"/>
    </source>
</evidence>
<evidence type="ECO:0000313" key="6">
    <source>
        <dbReference type="Proteomes" id="UP000305100"/>
    </source>
</evidence>
<dbReference type="InterPro" id="IPR053843">
    <property type="entry name" value="DnaD_N"/>
</dbReference>
<organism evidence="5 6">
    <name type="scientific">Lentilactobacillus parafarraginis</name>
    <dbReference type="NCBI Taxonomy" id="390842"/>
    <lineage>
        <taxon>Bacteria</taxon>
        <taxon>Bacillati</taxon>
        <taxon>Bacillota</taxon>
        <taxon>Bacilli</taxon>
        <taxon>Lactobacillales</taxon>
        <taxon>Lactobacillaceae</taxon>
        <taxon>Lentilactobacillus</taxon>
    </lineage>
</organism>
<dbReference type="NCBIfam" id="TIGR01446">
    <property type="entry name" value="DnaD_dom"/>
    <property type="match status" value="1"/>
</dbReference>
<feature type="domain" description="DnaD N-terminal" evidence="4">
    <location>
        <begin position="17"/>
        <end position="114"/>
    </location>
</feature>
<dbReference type="InterPro" id="IPR006343">
    <property type="entry name" value="DnaB/C_C"/>
</dbReference>
<evidence type="ECO:0000313" key="5">
    <source>
        <dbReference type="EMBL" id="TLQ21076.1"/>
    </source>
</evidence>
<feature type="compositionally biased region" description="Polar residues" evidence="2">
    <location>
        <begin position="116"/>
        <end position="130"/>
    </location>
</feature>
<evidence type="ECO:0000256" key="1">
    <source>
        <dbReference type="ARBA" id="ARBA00093462"/>
    </source>
</evidence>